<dbReference type="GO" id="GO:0000177">
    <property type="term" value="C:cytoplasmic exosome (RNase complex)"/>
    <property type="evidence" value="ECO:0007669"/>
    <property type="project" value="TreeGrafter"/>
</dbReference>
<dbReference type="GO" id="GO:0071028">
    <property type="term" value="P:nuclear mRNA surveillance"/>
    <property type="evidence" value="ECO:0007669"/>
    <property type="project" value="TreeGrafter"/>
</dbReference>
<dbReference type="Gene3D" id="3.30.230.70">
    <property type="entry name" value="GHMP Kinase, N-terminal domain"/>
    <property type="match status" value="1"/>
</dbReference>
<comment type="caution">
    <text evidence="7">The sequence shown here is derived from an EMBL/GenBank/DDBJ whole genome shotgun (WGS) entry which is preliminary data.</text>
</comment>
<proteinExistence type="inferred from homology"/>
<dbReference type="GO" id="GO:0034475">
    <property type="term" value="P:U4 snRNA 3'-end processing"/>
    <property type="evidence" value="ECO:0007669"/>
    <property type="project" value="TreeGrafter"/>
</dbReference>
<dbReference type="InterPro" id="IPR036345">
    <property type="entry name" value="ExoRNase_PH_dom2_sf"/>
</dbReference>
<organism evidence="7 8">
    <name type="scientific">Ceratopteris richardii</name>
    <name type="common">Triangle waterfern</name>
    <dbReference type="NCBI Taxonomy" id="49495"/>
    <lineage>
        <taxon>Eukaryota</taxon>
        <taxon>Viridiplantae</taxon>
        <taxon>Streptophyta</taxon>
        <taxon>Embryophyta</taxon>
        <taxon>Tracheophyta</taxon>
        <taxon>Polypodiopsida</taxon>
        <taxon>Polypodiidae</taxon>
        <taxon>Polypodiales</taxon>
        <taxon>Pteridineae</taxon>
        <taxon>Pteridaceae</taxon>
        <taxon>Parkerioideae</taxon>
        <taxon>Ceratopteris</taxon>
    </lineage>
</organism>
<evidence type="ECO:0000256" key="5">
    <source>
        <dbReference type="ARBA" id="ARBA00023242"/>
    </source>
</evidence>
<dbReference type="GO" id="GO:0000176">
    <property type="term" value="C:nuclear exosome (RNase complex)"/>
    <property type="evidence" value="ECO:0007669"/>
    <property type="project" value="TreeGrafter"/>
</dbReference>
<dbReference type="Proteomes" id="UP000825935">
    <property type="component" value="Chromosome 2"/>
</dbReference>
<name>A0A8T2V9T4_CERRI</name>
<dbReference type="CDD" id="cd11372">
    <property type="entry name" value="RNase_PH_RRP46"/>
    <property type="match status" value="1"/>
</dbReference>
<dbReference type="InterPro" id="IPR050080">
    <property type="entry name" value="RNase_PH"/>
</dbReference>
<dbReference type="InterPro" id="IPR020568">
    <property type="entry name" value="Ribosomal_Su5_D2-typ_SF"/>
</dbReference>
<dbReference type="GO" id="GO:0003723">
    <property type="term" value="F:RNA binding"/>
    <property type="evidence" value="ECO:0007669"/>
    <property type="project" value="TreeGrafter"/>
</dbReference>
<dbReference type="OrthoDB" id="27298at2759"/>
<comment type="subcellular location">
    <subcellularLocation>
        <location evidence="1">Nucleus</location>
    </subcellularLocation>
</comment>
<evidence type="ECO:0000256" key="3">
    <source>
        <dbReference type="ARBA" id="ARBA00022552"/>
    </source>
</evidence>
<comment type="similarity">
    <text evidence="2">Belongs to the RNase PH family.</text>
</comment>
<dbReference type="SUPFAM" id="SSF55666">
    <property type="entry name" value="Ribonuclease PH domain 2-like"/>
    <property type="match status" value="1"/>
</dbReference>
<evidence type="ECO:0000256" key="1">
    <source>
        <dbReference type="ARBA" id="ARBA00004123"/>
    </source>
</evidence>
<protein>
    <recommendedName>
        <fullName evidence="6">Exoribonuclease phosphorolytic domain-containing protein</fullName>
    </recommendedName>
</protein>
<dbReference type="PANTHER" id="PTHR11953:SF1">
    <property type="entry name" value="EXOSOME COMPLEX COMPONENT RRP46"/>
    <property type="match status" value="1"/>
</dbReference>
<feature type="domain" description="Exoribonuclease phosphorolytic" evidence="6">
    <location>
        <begin position="68"/>
        <end position="188"/>
    </location>
</feature>
<sequence>MIELLKQKKKRTNGIKHCEIGWQSKLLSNSTYYRPCESQVLRLDTTIFETSRGTRMVHDRPDGRNPNQLRPLVCARGLLHRADGSARWSQDNTIVIAAVYGPKAISGRRENPARAVLEVIWKPKMGMAGPSEREAEFILKRTLEYIVLTAMHPNTAISVIIQVVSDDGGALSCAMNAACSALVDAGIPLKGLIAAVTCAVDKDGVIYLDPINKEEKEFHGHACLVFPGKPMSSFAPAGLALDSEPIERGIVTSVTKGILSAEDYLNCLERSRAASVKIAEFARSSLEKAQRGVELVVAS</sequence>
<dbReference type="OMA" id="CIINEQG"/>
<dbReference type="GO" id="GO:0006364">
    <property type="term" value="P:rRNA processing"/>
    <property type="evidence" value="ECO:0007669"/>
    <property type="project" value="UniProtKB-KW"/>
</dbReference>
<dbReference type="InterPro" id="IPR027408">
    <property type="entry name" value="PNPase/RNase_PH_dom_sf"/>
</dbReference>
<dbReference type="PANTHER" id="PTHR11953">
    <property type="entry name" value="EXOSOME COMPLEX COMPONENT"/>
    <property type="match status" value="1"/>
</dbReference>
<dbReference type="SUPFAM" id="SSF54211">
    <property type="entry name" value="Ribosomal protein S5 domain 2-like"/>
    <property type="match status" value="1"/>
</dbReference>
<accession>A0A8T2V9T4</accession>
<evidence type="ECO:0000313" key="7">
    <source>
        <dbReference type="EMBL" id="KAH7445217.1"/>
    </source>
</evidence>
<dbReference type="EMBL" id="CM035407">
    <property type="protein sequence ID" value="KAH7445217.1"/>
    <property type="molecule type" value="Genomic_DNA"/>
</dbReference>
<gene>
    <name evidence="7" type="ORF">KP509_02G113000</name>
</gene>
<evidence type="ECO:0000256" key="2">
    <source>
        <dbReference type="ARBA" id="ARBA00006678"/>
    </source>
</evidence>
<evidence type="ECO:0000256" key="4">
    <source>
        <dbReference type="ARBA" id="ARBA00022835"/>
    </source>
</evidence>
<keyword evidence="8" id="KW-1185">Reference proteome</keyword>
<dbReference type="Pfam" id="PF01138">
    <property type="entry name" value="RNase_PH"/>
    <property type="match status" value="1"/>
</dbReference>
<evidence type="ECO:0000259" key="6">
    <source>
        <dbReference type="Pfam" id="PF01138"/>
    </source>
</evidence>
<dbReference type="AlphaFoldDB" id="A0A8T2V9T4"/>
<keyword evidence="3" id="KW-0698">rRNA processing</keyword>
<evidence type="ECO:0000313" key="8">
    <source>
        <dbReference type="Proteomes" id="UP000825935"/>
    </source>
</evidence>
<dbReference type="GO" id="GO:0005730">
    <property type="term" value="C:nucleolus"/>
    <property type="evidence" value="ECO:0007669"/>
    <property type="project" value="TreeGrafter"/>
</dbReference>
<keyword evidence="4" id="KW-0271">Exosome</keyword>
<dbReference type="GO" id="GO:0016075">
    <property type="term" value="P:rRNA catabolic process"/>
    <property type="evidence" value="ECO:0007669"/>
    <property type="project" value="TreeGrafter"/>
</dbReference>
<dbReference type="InterPro" id="IPR001247">
    <property type="entry name" value="ExoRNase_PH_dom1"/>
</dbReference>
<dbReference type="GO" id="GO:0071051">
    <property type="term" value="P:poly(A)-dependent snoRNA 3'-end processing"/>
    <property type="evidence" value="ECO:0007669"/>
    <property type="project" value="TreeGrafter"/>
</dbReference>
<keyword evidence="5" id="KW-0539">Nucleus</keyword>
<reference evidence="7" key="1">
    <citation type="submission" date="2021-08" db="EMBL/GenBank/DDBJ databases">
        <title>WGS assembly of Ceratopteris richardii.</title>
        <authorList>
            <person name="Marchant D.B."/>
            <person name="Chen G."/>
            <person name="Jenkins J."/>
            <person name="Shu S."/>
            <person name="Leebens-Mack J."/>
            <person name="Grimwood J."/>
            <person name="Schmutz J."/>
            <person name="Soltis P."/>
            <person name="Soltis D."/>
            <person name="Chen Z.-H."/>
        </authorList>
    </citation>
    <scope>NUCLEOTIDE SEQUENCE</scope>
    <source>
        <strain evidence="7">Whitten #5841</strain>
        <tissue evidence="7">Leaf</tissue>
    </source>
</reference>